<dbReference type="Proteomes" id="UP000076871">
    <property type="component" value="Unassembled WGS sequence"/>
</dbReference>
<keyword evidence="2" id="KW-1185">Reference proteome</keyword>
<proteinExistence type="predicted"/>
<evidence type="ECO:0000313" key="2">
    <source>
        <dbReference type="Proteomes" id="UP000076871"/>
    </source>
</evidence>
<protein>
    <submittedName>
        <fullName evidence="1">Uncharacterized protein</fullName>
    </submittedName>
</protein>
<sequence length="237" mass="26719">MSSSQWRASDWNREMYDRRHRDPKECIVGYEAPRDGNVDDLVNAHRGKNLDVLMAMSAYATVTERQKRQGVLWHDCRLDVRVPVQVDPGTDVSVKTITELSFETAFHALNVVGPVTSTSKVTTSGPSSQTEVRMQAVVGNAKLGCVAEVRKQHSEGKRDHVNAPVRQSLHSAIMGYPDDMTLTWSWCSHSNNARMNLSTPNMRTNYFINKPLAIHNLEQMIRMPPVEPEDECAETIQ</sequence>
<dbReference type="AlphaFoldDB" id="A0A165CIU1"/>
<dbReference type="InParanoid" id="A0A165CIU1"/>
<dbReference type="EMBL" id="KV427648">
    <property type="protein sequence ID" value="KZT02888.1"/>
    <property type="molecule type" value="Genomic_DNA"/>
</dbReference>
<organism evidence="1 2">
    <name type="scientific">Laetiporus sulphureus 93-53</name>
    <dbReference type="NCBI Taxonomy" id="1314785"/>
    <lineage>
        <taxon>Eukaryota</taxon>
        <taxon>Fungi</taxon>
        <taxon>Dikarya</taxon>
        <taxon>Basidiomycota</taxon>
        <taxon>Agaricomycotina</taxon>
        <taxon>Agaricomycetes</taxon>
        <taxon>Polyporales</taxon>
        <taxon>Laetiporus</taxon>
    </lineage>
</organism>
<dbReference type="RefSeq" id="XP_040760628.1">
    <property type="nucleotide sequence ID" value="XM_040911694.1"/>
</dbReference>
<dbReference type="GeneID" id="63828722"/>
<name>A0A165CIU1_9APHY</name>
<gene>
    <name evidence="1" type="ORF">LAESUDRAFT_751870</name>
</gene>
<accession>A0A165CIU1</accession>
<reference evidence="1 2" key="1">
    <citation type="journal article" date="2016" name="Mol. Biol. Evol.">
        <title>Comparative Genomics of Early-Diverging Mushroom-Forming Fungi Provides Insights into the Origins of Lignocellulose Decay Capabilities.</title>
        <authorList>
            <person name="Nagy L.G."/>
            <person name="Riley R."/>
            <person name="Tritt A."/>
            <person name="Adam C."/>
            <person name="Daum C."/>
            <person name="Floudas D."/>
            <person name="Sun H."/>
            <person name="Yadav J.S."/>
            <person name="Pangilinan J."/>
            <person name="Larsson K.H."/>
            <person name="Matsuura K."/>
            <person name="Barry K."/>
            <person name="Labutti K."/>
            <person name="Kuo R."/>
            <person name="Ohm R.A."/>
            <person name="Bhattacharya S.S."/>
            <person name="Shirouzu T."/>
            <person name="Yoshinaga Y."/>
            <person name="Martin F.M."/>
            <person name="Grigoriev I.V."/>
            <person name="Hibbett D.S."/>
        </authorList>
    </citation>
    <scope>NUCLEOTIDE SEQUENCE [LARGE SCALE GENOMIC DNA]</scope>
    <source>
        <strain evidence="1 2">93-53</strain>
    </source>
</reference>
<evidence type="ECO:0000313" key="1">
    <source>
        <dbReference type="EMBL" id="KZT02888.1"/>
    </source>
</evidence>